<dbReference type="PANTHER" id="PTHR10515:SF0">
    <property type="entry name" value="THYMIDINE PHOSPHORYLASE"/>
    <property type="match status" value="1"/>
</dbReference>
<dbReference type="Gene3D" id="3.40.1030.10">
    <property type="entry name" value="Nucleoside phosphorylase/phosphoribosyltransferase catalytic domain"/>
    <property type="match status" value="1"/>
</dbReference>
<evidence type="ECO:0000256" key="5">
    <source>
        <dbReference type="SAM" id="MobiDB-lite"/>
    </source>
</evidence>
<accession>A0ABU3PF56</accession>
<dbReference type="InterPro" id="IPR028579">
    <property type="entry name" value="Thym_Pase_Put"/>
</dbReference>
<dbReference type="InterPro" id="IPR036320">
    <property type="entry name" value="Glycosyl_Trfase_fam3_N_dom_sf"/>
</dbReference>
<evidence type="ECO:0000256" key="3">
    <source>
        <dbReference type="ARBA" id="ARBA00048550"/>
    </source>
</evidence>
<dbReference type="InterPro" id="IPR013466">
    <property type="entry name" value="Thymidine/AMP_Pase"/>
</dbReference>
<evidence type="ECO:0000313" key="7">
    <source>
        <dbReference type="EMBL" id="MDT9001194.1"/>
    </source>
</evidence>
<dbReference type="SMART" id="SM00941">
    <property type="entry name" value="PYNP_C"/>
    <property type="match status" value="1"/>
</dbReference>
<name>A0ABU3PF56_9BURK</name>
<dbReference type="PROSITE" id="PS00647">
    <property type="entry name" value="THYMID_PHOSPHORYLASE"/>
    <property type="match status" value="1"/>
</dbReference>
<dbReference type="InterPro" id="IPR036566">
    <property type="entry name" value="PYNP-like_C_sf"/>
</dbReference>
<dbReference type="Proteomes" id="UP001246372">
    <property type="component" value="Unassembled WGS sequence"/>
</dbReference>
<sequence>MTEAIQQLQIRRVGIDTWRENVAYLHRDCPIVRAAGFQALAKVEIHANGQTILAVLNVVDDERIVSACELGVSEDAFARLAVPEGHEARIAHAEPPRSIPALHRKINGERLGREDIAAIIADVAAARYSKIELAAFVVATNQYELDREEVLHLSEAMIAVGRKLDWQHQIGAGLVVDKHCIGGIPGNRTSMLVVPIVAAHGMLCPKTSSRAITSPSGTADTMEMLAEVELPFERMVQIVRDTHACLAWGGTADLSPADDILISVERPLSIDSPGQMVASILSKKIAAGSTHLVLDIPVGPSAKVRSMAEAQRLKKLFEFVANHLRLQLDVVLSDGRQPIGRGIGPVLEARDVMQVLQGDPAAPHDLRQKALRLAGRMIEFDPDVRGGQGYAIARDILESGRALAQMNAIIDAQGRRQEVPAIGALRVEVPAPADGVVVGMDNLRLARIARLAGAPQVSGAGLDLLKKLGDPVRRGETLYRIHAEFEADLRFAGDHADKDCGYQIGSPEQSPREFASGSLFSM</sequence>
<proteinExistence type="inferred from homology"/>
<reference evidence="7" key="1">
    <citation type="submission" date="2023-09" db="EMBL/GenBank/DDBJ databases">
        <title>Paucibacter sp. APW11 Genome sequencing and assembly.</title>
        <authorList>
            <person name="Kim I."/>
        </authorList>
    </citation>
    <scope>NUCLEOTIDE SEQUENCE</scope>
    <source>
        <strain evidence="7">APW11</strain>
    </source>
</reference>
<organism evidence="7 8">
    <name type="scientific">Roseateles aquae</name>
    <dbReference type="NCBI Taxonomy" id="3077235"/>
    <lineage>
        <taxon>Bacteria</taxon>
        <taxon>Pseudomonadati</taxon>
        <taxon>Pseudomonadota</taxon>
        <taxon>Betaproteobacteria</taxon>
        <taxon>Burkholderiales</taxon>
        <taxon>Sphaerotilaceae</taxon>
        <taxon>Roseateles</taxon>
    </lineage>
</organism>
<dbReference type="InterPro" id="IPR000312">
    <property type="entry name" value="Glycosyl_Trfase_fam3"/>
</dbReference>
<keyword evidence="8" id="KW-1185">Reference proteome</keyword>
<dbReference type="RefSeq" id="WP_315652079.1">
    <property type="nucleotide sequence ID" value="NZ_JAVXZY010000008.1"/>
</dbReference>
<dbReference type="PANTHER" id="PTHR10515">
    <property type="entry name" value="THYMIDINE PHOSPHORYLASE"/>
    <property type="match status" value="1"/>
</dbReference>
<dbReference type="Gene3D" id="3.90.1170.30">
    <property type="entry name" value="Pyrimidine nucleoside phosphorylase-like, C-terminal domain"/>
    <property type="match status" value="1"/>
</dbReference>
<dbReference type="Pfam" id="PF07831">
    <property type="entry name" value="PYNP_C"/>
    <property type="match status" value="1"/>
</dbReference>
<evidence type="ECO:0000256" key="4">
    <source>
        <dbReference type="HAMAP-Rule" id="MF_00703"/>
    </source>
</evidence>
<dbReference type="InterPro" id="IPR017872">
    <property type="entry name" value="Pyrmidine_PPase_CS"/>
</dbReference>
<feature type="region of interest" description="Disordered" evidence="5">
    <location>
        <begin position="503"/>
        <end position="522"/>
    </location>
</feature>
<dbReference type="InterPro" id="IPR000053">
    <property type="entry name" value="Thymidine/pyrmidine_PPase"/>
</dbReference>
<evidence type="ECO:0000256" key="1">
    <source>
        <dbReference type="ARBA" id="ARBA00022676"/>
    </source>
</evidence>
<dbReference type="EC" id="2.4.2.4" evidence="4"/>
<evidence type="ECO:0000313" key="8">
    <source>
        <dbReference type="Proteomes" id="UP001246372"/>
    </source>
</evidence>
<dbReference type="Pfam" id="PF00591">
    <property type="entry name" value="Glycos_transf_3"/>
    <property type="match status" value="1"/>
</dbReference>
<dbReference type="Gene3D" id="1.20.970.10">
    <property type="entry name" value="Transferase, Pyrimidine Nucleoside Phosphorylase, Chain C"/>
    <property type="match status" value="1"/>
</dbReference>
<comment type="caution">
    <text evidence="7">The sequence shown here is derived from an EMBL/GenBank/DDBJ whole genome shotgun (WGS) entry which is preliminary data.</text>
</comment>
<dbReference type="SUPFAM" id="SSF52418">
    <property type="entry name" value="Nucleoside phosphorylase/phosphoribosyltransferase catalytic domain"/>
    <property type="match status" value="1"/>
</dbReference>
<protein>
    <recommendedName>
        <fullName evidence="4">Putative thymidine phosphorylase</fullName>
        <ecNumber evidence="4">2.4.2.4</ecNumber>
    </recommendedName>
    <alternativeName>
        <fullName evidence="4">TdRPase</fullName>
    </alternativeName>
</protein>
<dbReference type="NCBIfam" id="NF003338">
    <property type="entry name" value="PRK04350.1"/>
    <property type="match status" value="1"/>
</dbReference>
<keyword evidence="1 4" id="KW-0328">Glycosyltransferase</keyword>
<evidence type="ECO:0000259" key="6">
    <source>
        <dbReference type="SMART" id="SM00941"/>
    </source>
</evidence>
<feature type="domain" description="Pyrimidine nucleoside phosphorylase C-terminal" evidence="6">
    <location>
        <begin position="436"/>
        <end position="503"/>
    </location>
</feature>
<dbReference type="SUPFAM" id="SSF54680">
    <property type="entry name" value="Pyrimidine nucleoside phosphorylase C-terminal domain"/>
    <property type="match status" value="1"/>
</dbReference>
<dbReference type="HAMAP" id="MF_00703">
    <property type="entry name" value="Thymid_phosp_2"/>
    <property type="match status" value="1"/>
</dbReference>
<dbReference type="InterPro" id="IPR013102">
    <property type="entry name" value="PYNP_C"/>
</dbReference>
<dbReference type="SUPFAM" id="SSF47648">
    <property type="entry name" value="Nucleoside phosphorylase/phosphoribosyltransferase N-terminal domain"/>
    <property type="match status" value="1"/>
</dbReference>
<dbReference type="InterPro" id="IPR017459">
    <property type="entry name" value="Glycosyl_Trfase_fam3_N_dom"/>
</dbReference>
<dbReference type="InterPro" id="IPR035902">
    <property type="entry name" value="Nuc_phospho_transferase"/>
</dbReference>
<dbReference type="Pfam" id="PF02885">
    <property type="entry name" value="Glycos_trans_3N"/>
    <property type="match status" value="1"/>
</dbReference>
<gene>
    <name evidence="7" type="ORF">RQP53_18090</name>
</gene>
<dbReference type="EMBL" id="JAVXZY010000008">
    <property type="protein sequence ID" value="MDT9001194.1"/>
    <property type="molecule type" value="Genomic_DNA"/>
</dbReference>
<comment type="catalytic activity">
    <reaction evidence="3 4">
        <text>thymidine + phosphate = 2-deoxy-alpha-D-ribose 1-phosphate + thymine</text>
        <dbReference type="Rhea" id="RHEA:16037"/>
        <dbReference type="ChEBI" id="CHEBI:17748"/>
        <dbReference type="ChEBI" id="CHEBI:17821"/>
        <dbReference type="ChEBI" id="CHEBI:43474"/>
        <dbReference type="ChEBI" id="CHEBI:57259"/>
        <dbReference type="EC" id="2.4.2.4"/>
    </reaction>
</comment>
<dbReference type="NCBIfam" id="TIGR02645">
    <property type="entry name" value="ARCH_P_rylase"/>
    <property type="match status" value="1"/>
</dbReference>
<keyword evidence="2 4" id="KW-0808">Transferase</keyword>
<comment type="similarity">
    <text evidence="4">Belongs to the thymidine/pyrimidine-nucleoside phosphorylase family. Type 2 subfamily.</text>
</comment>
<evidence type="ECO:0000256" key="2">
    <source>
        <dbReference type="ARBA" id="ARBA00022679"/>
    </source>
</evidence>